<dbReference type="CDD" id="cd06165">
    <property type="entry name" value="Sortase_A"/>
    <property type="match status" value="1"/>
</dbReference>
<dbReference type="EMBL" id="BFFO01000008">
    <property type="protein sequence ID" value="GBG97189.1"/>
    <property type="molecule type" value="Genomic_DNA"/>
</dbReference>
<evidence type="ECO:0000256" key="2">
    <source>
        <dbReference type="ARBA" id="ARBA00022801"/>
    </source>
</evidence>
<keyword evidence="3" id="KW-0788">Thiol protease</keyword>
<evidence type="ECO:0000256" key="4">
    <source>
        <dbReference type="PIRSR" id="PIRSR605754-1"/>
    </source>
</evidence>
<dbReference type="GO" id="GO:0008234">
    <property type="term" value="F:cysteine-type peptidase activity"/>
    <property type="evidence" value="ECO:0007669"/>
    <property type="project" value="UniProtKB-KW"/>
</dbReference>
<keyword evidence="2" id="KW-0378">Hydrolase</keyword>
<keyword evidence="5" id="KW-0472">Membrane</keyword>
<accession>A0A2R5HGL7</accession>
<dbReference type="RefSeq" id="WP_109246147.1">
    <property type="nucleotide sequence ID" value="NZ_BFFO01000008.1"/>
</dbReference>
<dbReference type="InterPro" id="IPR023365">
    <property type="entry name" value="Sortase_dom-sf"/>
</dbReference>
<dbReference type="Proteomes" id="UP000245021">
    <property type="component" value="Unassembled WGS sequence"/>
</dbReference>
<dbReference type="Pfam" id="PF04203">
    <property type="entry name" value="Sortase"/>
    <property type="match status" value="1"/>
</dbReference>
<feature type="active site" description="Acyl-thioester intermediate" evidence="4">
    <location>
        <position position="204"/>
    </location>
</feature>
<dbReference type="OrthoDB" id="1648028at2"/>
<dbReference type="InterPro" id="IPR005754">
    <property type="entry name" value="Sortase"/>
</dbReference>
<evidence type="ECO:0000256" key="3">
    <source>
        <dbReference type="ARBA" id="ARBA00022807"/>
    </source>
</evidence>
<sequence length="271" mass="29798">MEAKKKKKSSNGLVNTLIVLLLLVGLVLVFNEPVRNFFIGLNSGLYQIHNVSRTEIVKNQEKQGNFDFASVKAVSFNDVVNYQFGTPPLPVIGQIVMPDVGLSLPIFKGVDSDALMYGAGTMKANQVMGQGNYALASHNVTGYDSDLSLLFTPLEHAKTGMKIYTTDKENIYEYQVSSVTVVNPDAVSVIDDKPGKSEITLVTCADPEARQRIIVKGDFVGKGPYDGSQAQAETKKVFSEQHKELNLNAQPLKTIVELLNYANKYLPVYKM</sequence>
<keyword evidence="1" id="KW-0645">Protease</keyword>
<proteinExistence type="predicted"/>
<dbReference type="NCBIfam" id="TIGR01076">
    <property type="entry name" value="sortase_fam"/>
    <property type="match status" value="1"/>
</dbReference>
<dbReference type="InterPro" id="IPR042007">
    <property type="entry name" value="Sortase_A"/>
</dbReference>
<dbReference type="Gene3D" id="2.40.260.10">
    <property type="entry name" value="Sortase"/>
    <property type="match status" value="1"/>
</dbReference>
<gene>
    <name evidence="6" type="primary">srtA_2</name>
    <name evidence="6" type="ORF">NtB2_01327</name>
</gene>
<evidence type="ECO:0000313" key="6">
    <source>
        <dbReference type="EMBL" id="GBG97189.1"/>
    </source>
</evidence>
<protein>
    <submittedName>
        <fullName evidence="6">Sortase</fullName>
    </submittedName>
</protein>
<evidence type="ECO:0000256" key="1">
    <source>
        <dbReference type="ARBA" id="ARBA00022670"/>
    </source>
</evidence>
<dbReference type="SUPFAM" id="SSF63817">
    <property type="entry name" value="Sortase"/>
    <property type="match status" value="1"/>
</dbReference>
<dbReference type="AlphaFoldDB" id="A0A2R5HGL7"/>
<keyword evidence="5" id="KW-1133">Transmembrane helix</keyword>
<keyword evidence="5" id="KW-0812">Transmembrane</keyword>
<keyword evidence="7" id="KW-1185">Reference proteome</keyword>
<evidence type="ECO:0000256" key="5">
    <source>
        <dbReference type="SAM" id="Phobius"/>
    </source>
</evidence>
<feature type="active site" description="Proton donor/acceptor" evidence="4">
    <location>
        <position position="138"/>
    </location>
</feature>
<name>A0A2R5HGL7_9LACT</name>
<organism evidence="6 7">
    <name type="scientific">Lactococcus termiticola</name>
    <dbReference type="NCBI Taxonomy" id="2169526"/>
    <lineage>
        <taxon>Bacteria</taxon>
        <taxon>Bacillati</taxon>
        <taxon>Bacillota</taxon>
        <taxon>Bacilli</taxon>
        <taxon>Lactobacillales</taxon>
        <taxon>Streptococcaceae</taxon>
        <taxon>Lactococcus</taxon>
    </lineage>
</organism>
<evidence type="ECO:0000313" key="7">
    <source>
        <dbReference type="Proteomes" id="UP000245021"/>
    </source>
</evidence>
<reference evidence="6 7" key="1">
    <citation type="journal article" date="2018" name="Genome Announc.">
        <title>Draft Genome Sequence of Lactococcus sp. Strain NtB2 (JCM 32569), Isolated from the Gut of the Higher Termite Nasutitermes takasagoensis.</title>
        <authorList>
            <person name="Noda S."/>
            <person name="Aihara C."/>
            <person name="Yuki M."/>
            <person name="Ohkuma M."/>
        </authorList>
    </citation>
    <scope>NUCLEOTIDE SEQUENCE [LARGE SCALE GENOMIC DNA]</scope>
    <source>
        <strain evidence="6 7">NtB2</strain>
    </source>
</reference>
<comment type="caution">
    <text evidence="6">The sequence shown here is derived from an EMBL/GenBank/DDBJ whole genome shotgun (WGS) entry which is preliminary data.</text>
</comment>
<dbReference type="GO" id="GO:0006508">
    <property type="term" value="P:proteolysis"/>
    <property type="evidence" value="ECO:0007669"/>
    <property type="project" value="UniProtKB-KW"/>
</dbReference>
<feature type="transmembrane region" description="Helical" evidence="5">
    <location>
        <begin position="12"/>
        <end position="30"/>
    </location>
</feature>